<feature type="chain" id="PRO_5040442830" evidence="2">
    <location>
        <begin position="19"/>
        <end position="117"/>
    </location>
</feature>
<dbReference type="EMBL" id="JAIZPD010000006">
    <property type="protein sequence ID" value="KAH0962284.1"/>
    <property type="molecule type" value="Genomic_DNA"/>
</dbReference>
<dbReference type="AlphaFoldDB" id="A0A9P8SHL5"/>
<evidence type="ECO:0000313" key="4">
    <source>
        <dbReference type="Proteomes" id="UP000824596"/>
    </source>
</evidence>
<evidence type="ECO:0000256" key="1">
    <source>
        <dbReference type="SAM" id="MobiDB-lite"/>
    </source>
</evidence>
<evidence type="ECO:0000313" key="3">
    <source>
        <dbReference type="EMBL" id="KAH0962284.1"/>
    </source>
</evidence>
<dbReference type="GeneID" id="68355515"/>
<reference evidence="3" key="1">
    <citation type="submission" date="2021-09" db="EMBL/GenBank/DDBJ databases">
        <title>A high-quality genome of the endoparasitic fungus Hirsutella rhossiliensis with a comparison of Hirsutella genomes reveals transposable elements contributing to genome size variation.</title>
        <authorList>
            <person name="Lin R."/>
            <person name="Jiao Y."/>
            <person name="Sun X."/>
            <person name="Ling J."/>
            <person name="Xie B."/>
            <person name="Cheng X."/>
        </authorList>
    </citation>
    <scope>NUCLEOTIDE SEQUENCE</scope>
    <source>
        <strain evidence="3">HR02</strain>
    </source>
</reference>
<feature type="region of interest" description="Disordered" evidence="1">
    <location>
        <begin position="94"/>
        <end position="117"/>
    </location>
</feature>
<evidence type="ECO:0000256" key="2">
    <source>
        <dbReference type="SAM" id="SignalP"/>
    </source>
</evidence>
<keyword evidence="2" id="KW-0732">Signal</keyword>
<comment type="caution">
    <text evidence="3">The sequence shown here is derived from an EMBL/GenBank/DDBJ whole genome shotgun (WGS) entry which is preliminary data.</text>
</comment>
<gene>
    <name evidence="3" type="ORF">HRG_06386</name>
</gene>
<name>A0A9P8SHL5_9HYPO</name>
<feature type="compositionally biased region" description="Basic residues" evidence="1">
    <location>
        <begin position="101"/>
        <end position="117"/>
    </location>
</feature>
<organism evidence="3 4">
    <name type="scientific">Hirsutella rhossiliensis</name>
    <dbReference type="NCBI Taxonomy" id="111463"/>
    <lineage>
        <taxon>Eukaryota</taxon>
        <taxon>Fungi</taxon>
        <taxon>Dikarya</taxon>
        <taxon>Ascomycota</taxon>
        <taxon>Pezizomycotina</taxon>
        <taxon>Sordariomycetes</taxon>
        <taxon>Hypocreomycetidae</taxon>
        <taxon>Hypocreales</taxon>
        <taxon>Ophiocordycipitaceae</taxon>
        <taxon>Hirsutella</taxon>
    </lineage>
</organism>
<proteinExistence type="predicted"/>
<dbReference type="OrthoDB" id="4931758at2759"/>
<dbReference type="Proteomes" id="UP000824596">
    <property type="component" value="Unassembled WGS sequence"/>
</dbReference>
<dbReference type="RefSeq" id="XP_044719797.1">
    <property type="nucleotide sequence ID" value="XM_044864857.1"/>
</dbReference>
<keyword evidence="4" id="KW-1185">Reference proteome</keyword>
<protein>
    <submittedName>
        <fullName evidence="3">Uncharacterized protein</fullName>
    </submittedName>
</protein>
<accession>A0A9P8SHL5</accession>
<feature type="signal peptide" evidence="2">
    <location>
        <begin position="1"/>
        <end position="18"/>
    </location>
</feature>
<sequence>MKIETFAMAMAFVASTMASPDNMKINDMTSVQSVTVEQLKAMSEQDAAAACSICPCPKKRDLQGIKVVQEADNDQGSSTICLFCDAVGLCNNGGGGGGGGKKPKPCHRGDRRVRRRS</sequence>